<reference evidence="3" key="2">
    <citation type="submission" date="2022-07" db="EMBL/GenBank/DDBJ databases">
        <authorList>
            <person name="Goncalves M.F.M."/>
            <person name="Hilario S."/>
            <person name="Van De Peer Y."/>
            <person name="Esteves A.C."/>
            <person name="Alves A."/>
        </authorList>
    </citation>
    <scope>NUCLEOTIDE SEQUENCE</scope>
    <source>
        <strain evidence="3">MUM 19.33</strain>
    </source>
</reference>
<name>A0A9P9Y9A4_9HYPO</name>
<gene>
    <name evidence="3" type="ORF">J7T54_006087</name>
</gene>
<dbReference type="PANTHER" id="PTHR40370:SF1">
    <property type="entry name" value="DUF3074 DOMAIN-CONTAINING PROTEIN"/>
    <property type="match status" value="1"/>
</dbReference>
<sequence>MGGTHHEAFTSLCPVDWADVPKDNLKPYLNSVFAEASTVVESIPSPTSKASSSSGSSKKGRARSKTDSAVLENGATLPVATSGPGFRPDPATVEQALKLKDEWKDVKVNPRENPLGIQVYKLSAKDGKGAWFARRSVHEGLTFDQWVAGMQREFLESMKVDEGHGSGAIRGLGADQRVENHEIDGDTQMQVFQLSAQFPGPTSPRDFITLLLTTTFPHTASEQGQPLRQFMVVSKPVTHPECAPRSGVIRGHYESVEIIREVQVETPLAARSQSALDLPSGRNASPNTKAHSLNSEEGGAAPVAIEWLMVTRSDPGGSVPRFMIEKGTPPGIVNDAKKFLDWVTRESLGSRVIETSESAEQEKVSAPSTAATANIQNPAAQPPARLPAGSTQTTLGGGEENGDPTYGHGLYSMITGAFGVASNVVSGSLKAWNGTDNSEKEPERLVESDDVEEKSSLDDDASSIVSFSSALEKRSTNQENNVARDTESLNPSEDRSSSTLPQQKELRRLDERRRKLDEKANKMTERVESRRTGDKEKDAAALAKIREKHEKEVAKQEAKYQRELRKIEEKREQEERKAEERRRKAMEKEERSNISLELERVKAERDIALKQIEILTAQVGELQRQNTALVAQRSRASTLNRSDSAPISSGTVGRANTPPAV</sequence>
<dbReference type="GeneID" id="75832565"/>
<keyword evidence="4" id="KW-1185">Reference proteome</keyword>
<feature type="region of interest" description="Disordered" evidence="1">
    <location>
        <begin position="432"/>
        <end position="593"/>
    </location>
</feature>
<evidence type="ECO:0000256" key="1">
    <source>
        <dbReference type="SAM" id="MobiDB-lite"/>
    </source>
</evidence>
<organism evidence="3 4">
    <name type="scientific">Emericellopsis cladophorae</name>
    <dbReference type="NCBI Taxonomy" id="2686198"/>
    <lineage>
        <taxon>Eukaryota</taxon>
        <taxon>Fungi</taxon>
        <taxon>Dikarya</taxon>
        <taxon>Ascomycota</taxon>
        <taxon>Pezizomycotina</taxon>
        <taxon>Sordariomycetes</taxon>
        <taxon>Hypocreomycetidae</taxon>
        <taxon>Hypocreales</taxon>
        <taxon>Bionectriaceae</taxon>
        <taxon>Emericellopsis</taxon>
    </lineage>
</organism>
<dbReference type="RefSeq" id="XP_051366604.1">
    <property type="nucleotide sequence ID" value="XM_051503642.1"/>
</dbReference>
<feature type="compositionally biased region" description="Polar residues" evidence="1">
    <location>
        <begin position="282"/>
        <end position="295"/>
    </location>
</feature>
<dbReference type="Proteomes" id="UP001055219">
    <property type="component" value="Unassembled WGS sequence"/>
</dbReference>
<dbReference type="OrthoDB" id="5403181at2759"/>
<feature type="compositionally biased region" description="Basic and acidic residues" evidence="1">
    <location>
        <begin position="471"/>
        <end position="496"/>
    </location>
</feature>
<feature type="region of interest" description="Disordered" evidence="1">
    <location>
        <begin position="270"/>
        <end position="297"/>
    </location>
</feature>
<proteinExistence type="predicted"/>
<reference evidence="3" key="1">
    <citation type="journal article" date="2021" name="J Fungi (Basel)">
        <title>Genomic and Metabolomic Analyses of the Marine Fungus Emericellopsis cladophorae: Insights into Saltwater Adaptability Mechanisms and Its Biosynthetic Potential.</title>
        <authorList>
            <person name="Goncalves M.F.M."/>
            <person name="Hilario S."/>
            <person name="Van de Peer Y."/>
            <person name="Esteves A.C."/>
            <person name="Alves A."/>
        </authorList>
    </citation>
    <scope>NUCLEOTIDE SEQUENCE</scope>
    <source>
        <strain evidence="3">MUM 19.33</strain>
    </source>
</reference>
<dbReference type="Pfam" id="PF11274">
    <property type="entry name" value="DUF3074"/>
    <property type="match status" value="1"/>
</dbReference>
<feature type="compositionally biased region" description="Basic and acidic residues" evidence="1">
    <location>
        <begin position="504"/>
        <end position="593"/>
    </location>
</feature>
<evidence type="ECO:0000313" key="3">
    <source>
        <dbReference type="EMBL" id="KAI6785748.1"/>
    </source>
</evidence>
<dbReference type="SUPFAM" id="SSF55961">
    <property type="entry name" value="Bet v1-like"/>
    <property type="match status" value="1"/>
</dbReference>
<evidence type="ECO:0000259" key="2">
    <source>
        <dbReference type="Pfam" id="PF11274"/>
    </source>
</evidence>
<feature type="region of interest" description="Disordered" evidence="1">
    <location>
        <begin position="376"/>
        <end position="403"/>
    </location>
</feature>
<dbReference type="EMBL" id="JAGIXG020000001">
    <property type="protein sequence ID" value="KAI6785748.1"/>
    <property type="molecule type" value="Genomic_DNA"/>
</dbReference>
<accession>A0A9P9Y9A4</accession>
<feature type="region of interest" description="Disordered" evidence="1">
    <location>
        <begin position="629"/>
        <end position="661"/>
    </location>
</feature>
<feature type="domain" description="DUF3074" evidence="2">
    <location>
        <begin position="131"/>
        <end position="343"/>
    </location>
</feature>
<evidence type="ECO:0000313" key="4">
    <source>
        <dbReference type="Proteomes" id="UP001055219"/>
    </source>
</evidence>
<dbReference type="AlphaFoldDB" id="A0A9P9Y9A4"/>
<feature type="compositionally biased region" description="Basic and acidic residues" evidence="1">
    <location>
        <begin position="437"/>
        <end position="457"/>
    </location>
</feature>
<feature type="region of interest" description="Disordered" evidence="1">
    <location>
        <begin position="40"/>
        <end position="88"/>
    </location>
</feature>
<feature type="compositionally biased region" description="Polar residues" evidence="1">
    <location>
        <begin position="629"/>
        <end position="651"/>
    </location>
</feature>
<dbReference type="InterPro" id="IPR024500">
    <property type="entry name" value="DUF3074"/>
</dbReference>
<dbReference type="Gene3D" id="3.30.530.20">
    <property type="match status" value="1"/>
</dbReference>
<protein>
    <recommendedName>
        <fullName evidence="2">DUF3074 domain-containing protein</fullName>
    </recommendedName>
</protein>
<dbReference type="PANTHER" id="PTHR40370">
    <property type="entry name" value="EXPRESSED PROTEIN"/>
    <property type="match status" value="1"/>
</dbReference>
<feature type="compositionally biased region" description="Low complexity" evidence="1">
    <location>
        <begin position="44"/>
        <end position="57"/>
    </location>
</feature>
<comment type="caution">
    <text evidence="3">The sequence shown here is derived from an EMBL/GenBank/DDBJ whole genome shotgun (WGS) entry which is preliminary data.</text>
</comment>
<dbReference type="InterPro" id="IPR023393">
    <property type="entry name" value="START-like_dom_sf"/>
</dbReference>